<dbReference type="NCBIfam" id="TIGR00254">
    <property type="entry name" value="GGDEF"/>
    <property type="match status" value="1"/>
</dbReference>
<evidence type="ECO:0000256" key="5">
    <source>
        <dbReference type="SAM" id="Phobius"/>
    </source>
</evidence>
<evidence type="ECO:0000313" key="8">
    <source>
        <dbReference type="Proteomes" id="UP000604161"/>
    </source>
</evidence>
<dbReference type="SMART" id="SM00267">
    <property type="entry name" value="GGDEF"/>
    <property type="match status" value="1"/>
</dbReference>
<dbReference type="InterPro" id="IPR011990">
    <property type="entry name" value="TPR-like_helical_dom_sf"/>
</dbReference>
<keyword evidence="8" id="KW-1185">Reference proteome</keyword>
<keyword evidence="5" id="KW-0812">Transmembrane</keyword>
<evidence type="ECO:0000256" key="4">
    <source>
        <dbReference type="SAM" id="Coils"/>
    </source>
</evidence>
<dbReference type="Gene3D" id="3.30.70.270">
    <property type="match status" value="1"/>
</dbReference>
<evidence type="ECO:0000313" key="7">
    <source>
        <dbReference type="EMBL" id="MBD5772188.1"/>
    </source>
</evidence>
<dbReference type="PANTHER" id="PTHR45138">
    <property type="entry name" value="REGULATORY COMPONENTS OF SENSORY TRANSDUCTION SYSTEM"/>
    <property type="match status" value="1"/>
</dbReference>
<dbReference type="InterPro" id="IPR019734">
    <property type="entry name" value="TPR_rpt"/>
</dbReference>
<dbReference type="Proteomes" id="UP000604161">
    <property type="component" value="Unassembled WGS sequence"/>
</dbReference>
<keyword evidence="5" id="KW-1133">Transmembrane helix</keyword>
<evidence type="ECO:0000256" key="1">
    <source>
        <dbReference type="ARBA" id="ARBA00012528"/>
    </source>
</evidence>
<dbReference type="Gene3D" id="1.25.40.10">
    <property type="entry name" value="Tetratricopeptide repeat domain"/>
    <property type="match status" value="2"/>
</dbReference>
<name>A0ABR8P441_9GAMM</name>
<keyword evidence="4" id="KW-0175">Coiled coil</keyword>
<feature type="coiled-coil region" evidence="4">
    <location>
        <begin position="437"/>
        <end position="487"/>
    </location>
</feature>
<dbReference type="EC" id="2.7.7.65" evidence="1"/>
<accession>A0ABR8P441</accession>
<dbReference type="InterPro" id="IPR050469">
    <property type="entry name" value="Diguanylate_Cyclase"/>
</dbReference>
<dbReference type="InterPro" id="IPR029787">
    <property type="entry name" value="Nucleotide_cyclase"/>
</dbReference>
<organism evidence="7 8">
    <name type="scientific">Marinomonas colpomeniae</name>
    <dbReference type="NCBI Taxonomy" id="2774408"/>
    <lineage>
        <taxon>Bacteria</taxon>
        <taxon>Pseudomonadati</taxon>
        <taxon>Pseudomonadota</taxon>
        <taxon>Gammaproteobacteria</taxon>
        <taxon>Oceanospirillales</taxon>
        <taxon>Oceanospirillaceae</taxon>
        <taxon>Marinomonas</taxon>
    </lineage>
</organism>
<evidence type="ECO:0000259" key="6">
    <source>
        <dbReference type="PROSITE" id="PS50887"/>
    </source>
</evidence>
<dbReference type="PROSITE" id="PS50005">
    <property type="entry name" value="TPR"/>
    <property type="match status" value="1"/>
</dbReference>
<dbReference type="InterPro" id="IPR043128">
    <property type="entry name" value="Rev_trsase/Diguanyl_cyclase"/>
</dbReference>
<evidence type="ECO:0000256" key="2">
    <source>
        <dbReference type="ARBA" id="ARBA00034247"/>
    </source>
</evidence>
<dbReference type="EMBL" id="JACYFC010000004">
    <property type="protein sequence ID" value="MBD5772188.1"/>
    <property type="molecule type" value="Genomic_DNA"/>
</dbReference>
<keyword evidence="5" id="KW-0472">Membrane</keyword>
<protein>
    <recommendedName>
        <fullName evidence="1">diguanylate cyclase</fullName>
        <ecNumber evidence="1">2.7.7.65</ecNumber>
    </recommendedName>
</protein>
<dbReference type="Pfam" id="PF00990">
    <property type="entry name" value="GGDEF"/>
    <property type="match status" value="1"/>
</dbReference>
<feature type="domain" description="GGDEF" evidence="6">
    <location>
        <begin position="557"/>
        <end position="686"/>
    </location>
</feature>
<dbReference type="PROSITE" id="PS50887">
    <property type="entry name" value="GGDEF"/>
    <property type="match status" value="1"/>
</dbReference>
<dbReference type="PANTHER" id="PTHR45138:SF9">
    <property type="entry name" value="DIGUANYLATE CYCLASE DGCM-RELATED"/>
    <property type="match status" value="1"/>
</dbReference>
<evidence type="ECO:0000256" key="3">
    <source>
        <dbReference type="PROSITE-ProRule" id="PRU00339"/>
    </source>
</evidence>
<reference evidence="7 8" key="1">
    <citation type="submission" date="2020-09" db="EMBL/GenBank/DDBJ databases">
        <title>Marinomonas sp. nov., isolated from the cysticercosis algae of Qingdao, China.</title>
        <authorList>
            <person name="Sun X."/>
        </authorList>
    </citation>
    <scope>NUCLEOTIDE SEQUENCE [LARGE SCALE GENOMIC DNA]</scope>
    <source>
        <strain evidence="7 8">SM2066</strain>
    </source>
</reference>
<sequence>MHLHFIVDQLYSINSLCLKKVLSVFLPSKLPINKNLTQVFLTIFFTFYISLANSQENTSAINTETISEMPTALTFIDKAENHYQKKNYNAAIDQYIHASKYLSHPDKATKKKLGQIYKKIAQSYKRLKNRQQTVFFYKEALDTFTDIEDKKNMARTLNTLAEAERYLGHYVVALDYSTQGLKLHTELDDPEGRAKALIGAGIISRYINHYEKSLEYFYEAYQYYEKVNNASGIAKTSNQMGLIYTKIKEFDHARFFYQRTINLPKNEIDPDTLAIASREIAVIALNSEDYVTARMMAKRAYNIYQSENNKSKSSLTTRIIANTYRAQQDINNAIIYYRKSLSLATEVGSKIYQIKALIPLGNVLIHSNLDESIRLLKKALTLSIQIDTKPHQLYAYHELREAEKLRGNISASLSYAEKEIHLSNVIQKEREDNKLVLVKAKLHSRQLEIELESLKKATKLDQLTLAKNKSEIEIAEQARKISELELTKNKYASVTLASLLTICLFVSIYISRRFIISKRRNKELNYLATRDPLTNCYNRRVLFDFINQDFSDSRQLGEYCIILADIDHFKAVNDTYGHSAGDTVLREVAKVLQASVDQNDIVARFGGEEFCIVLPKASQGQAIQVAETIRQSIESTNFGDISITCSLGVTSIKFNAKSSTELIDQADLALFKSKSNGRNLVTLWDKTLENNHK</sequence>
<proteinExistence type="predicted"/>
<comment type="catalytic activity">
    <reaction evidence="2">
        <text>2 GTP = 3',3'-c-di-GMP + 2 diphosphate</text>
        <dbReference type="Rhea" id="RHEA:24898"/>
        <dbReference type="ChEBI" id="CHEBI:33019"/>
        <dbReference type="ChEBI" id="CHEBI:37565"/>
        <dbReference type="ChEBI" id="CHEBI:58805"/>
        <dbReference type="EC" id="2.7.7.65"/>
    </reaction>
</comment>
<dbReference type="SUPFAM" id="SSF55073">
    <property type="entry name" value="Nucleotide cyclase"/>
    <property type="match status" value="1"/>
</dbReference>
<feature type="transmembrane region" description="Helical" evidence="5">
    <location>
        <begin position="491"/>
        <end position="510"/>
    </location>
</feature>
<dbReference type="InterPro" id="IPR000160">
    <property type="entry name" value="GGDEF_dom"/>
</dbReference>
<feature type="repeat" description="TPR" evidence="3">
    <location>
        <begin position="234"/>
        <end position="267"/>
    </location>
</feature>
<gene>
    <name evidence="7" type="ORF">IF202_14190</name>
</gene>
<dbReference type="CDD" id="cd01949">
    <property type="entry name" value="GGDEF"/>
    <property type="match status" value="1"/>
</dbReference>
<dbReference type="SUPFAM" id="SSF48452">
    <property type="entry name" value="TPR-like"/>
    <property type="match status" value="3"/>
</dbReference>
<dbReference type="SMART" id="SM00028">
    <property type="entry name" value="TPR"/>
    <property type="match status" value="6"/>
</dbReference>
<keyword evidence="3" id="KW-0802">TPR repeat</keyword>
<comment type="caution">
    <text evidence="7">The sequence shown here is derived from an EMBL/GenBank/DDBJ whole genome shotgun (WGS) entry which is preliminary data.</text>
</comment>